<dbReference type="RefSeq" id="XP_011389225.1">
    <property type="nucleotide sequence ID" value="XM_011390923.1"/>
</dbReference>
<proteinExistence type="predicted"/>
<dbReference type="EMBL" id="CM003145">
    <property type="protein sequence ID" value="KIS69204.1"/>
    <property type="molecule type" value="Genomic_DNA"/>
</dbReference>
<dbReference type="VEuPathDB" id="FungiDB:UMAG_11714"/>
<protein>
    <submittedName>
        <fullName evidence="1">Uncharacterized protein</fullName>
    </submittedName>
</protein>
<accession>A0A0D1DYR9</accession>
<dbReference type="InParanoid" id="A0A0D1DYR9"/>
<reference evidence="1 2" key="1">
    <citation type="journal article" date="2006" name="Nature">
        <title>Insights from the genome of the biotrophic fungal plant pathogen Ustilago maydis.</title>
        <authorList>
            <person name="Kamper J."/>
            <person name="Kahmann R."/>
            <person name="Bolker M."/>
            <person name="Ma L.J."/>
            <person name="Brefort T."/>
            <person name="Saville B.J."/>
            <person name="Banuett F."/>
            <person name="Kronstad J.W."/>
            <person name="Gold S.E."/>
            <person name="Muller O."/>
            <person name="Perlin M.H."/>
            <person name="Wosten H.A."/>
            <person name="de Vries R."/>
            <person name="Ruiz-Herrera J."/>
            <person name="Reynaga-Pena C.G."/>
            <person name="Snetselaar K."/>
            <person name="McCann M."/>
            <person name="Perez-Martin J."/>
            <person name="Feldbrugge M."/>
            <person name="Basse C.W."/>
            <person name="Steinberg G."/>
            <person name="Ibeas J.I."/>
            <person name="Holloman W."/>
            <person name="Guzman P."/>
            <person name="Farman M."/>
            <person name="Stajich J.E."/>
            <person name="Sentandreu R."/>
            <person name="Gonzalez-Prieto J.M."/>
            <person name="Kennell J.C."/>
            <person name="Molina L."/>
            <person name="Schirawski J."/>
            <person name="Mendoza-Mendoza A."/>
            <person name="Greilinger D."/>
            <person name="Munch K."/>
            <person name="Rossel N."/>
            <person name="Scherer M."/>
            <person name="Vranes M."/>
            <person name="Ladendorf O."/>
            <person name="Vincon V."/>
            <person name="Fuchs U."/>
            <person name="Sandrock B."/>
            <person name="Meng S."/>
            <person name="Ho E.C."/>
            <person name="Cahill M.J."/>
            <person name="Boyce K.J."/>
            <person name="Klose J."/>
            <person name="Klosterman S.J."/>
            <person name="Deelstra H.J."/>
            <person name="Ortiz-Castellanos L."/>
            <person name="Li W."/>
            <person name="Sanchez-Alonso P."/>
            <person name="Schreier P.H."/>
            <person name="Hauser-Hahn I."/>
            <person name="Vaupel M."/>
            <person name="Koopmann E."/>
            <person name="Friedrich G."/>
            <person name="Voss H."/>
            <person name="Schluter T."/>
            <person name="Margolis J."/>
            <person name="Platt D."/>
            <person name="Swimmer C."/>
            <person name="Gnirke A."/>
            <person name="Chen F."/>
            <person name="Vysotskaia V."/>
            <person name="Mannhaupt G."/>
            <person name="Guldener U."/>
            <person name="Munsterkotter M."/>
            <person name="Haase D."/>
            <person name="Oesterheld M."/>
            <person name="Mewes H.W."/>
            <person name="Mauceli E.W."/>
            <person name="DeCaprio D."/>
            <person name="Wade C.M."/>
            <person name="Butler J."/>
            <person name="Young S."/>
            <person name="Jaffe D.B."/>
            <person name="Calvo S."/>
            <person name="Nusbaum C."/>
            <person name="Galagan J."/>
            <person name="Birren B.W."/>
        </authorList>
    </citation>
    <scope>NUCLEOTIDE SEQUENCE [LARGE SCALE GENOMIC DNA]</scope>
    <source>
        <strain evidence="2">DSM 14603 / FGSC 9021 / UM521</strain>
    </source>
</reference>
<organism evidence="1 2">
    <name type="scientific">Mycosarcoma maydis</name>
    <name type="common">Corn smut fungus</name>
    <name type="synonym">Ustilago maydis</name>
    <dbReference type="NCBI Taxonomy" id="5270"/>
    <lineage>
        <taxon>Eukaryota</taxon>
        <taxon>Fungi</taxon>
        <taxon>Dikarya</taxon>
        <taxon>Basidiomycota</taxon>
        <taxon>Ustilaginomycotina</taxon>
        <taxon>Ustilaginomycetes</taxon>
        <taxon>Ustilaginales</taxon>
        <taxon>Ustilaginaceae</taxon>
        <taxon>Mycosarcoma</taxon>
    </lineage>
</organism>
<dbReference type="Proteomes" id="UP000000561">
    <property type="component" value="Chromosome 6"/>
</dbReference>
<keyword evidence="2" id="KW-1185">Reference proteome</keyword>
<gene>
    <name evidence="1" type="ORF">UMAG_11714</name>
</gene>
<dbReference type="GeneID" id="23567566"/>
<evidence type="ECO:0000313" key="1">
    <source>
        <dbReference type="EMBL" id="KIS69204.1"/>
    </source>
</evidence>
<dbReference type="OrthoDB" id="2553016at2759"/>
<evidence type="ECO:0000313" key="2">
    <source>
        <dbReference type="Proteomes" id="UP000000561"/>
    </source>
</evidence>
<sequence>MKTFKNGDLVKFTIANIEERGIIESIDYRDDKSIVATIRYITKIEGKETTINRKLTNLSHAVITATCAGKRALGELERHLRNRFL</sequence>
<name>A0A0D1DYR9_MYCMD</name>
<dbReference type="KEGG" id="uma:UMAG_11714"/>
<dbReference type="AlphaFoldDB" id="A0A0D1DYR9"/>